<dbReference type="Gene3D" id="3.90.550.10">
    <property type="entry name" value="Spore Coat Polysaccharide Biosynthesis Protein SpsA, Chain A"/>
    <property type="match status" value="1"/>
</dbReference>
<dbReference type="AlphaFoldDB" id="A0A2U1ARM3"/>
<evidence type="ECO:0000259" key="4">
    <source>
        <dbReference type="Pfam" id="PF00535"/>
    </source>
</evidence>
<dbReference type="OrthoDB" id="9815829at2"/>
<dbReference type="SUPFAM" id="SSF53448">
    <property type="entry name" value="Nucleotide-diphospho-sugar transferases"/>
    <property type="match status" value="1"/>
</dbReference>
<sequence>MSNDIVILIPHYNNPAGLESSLNSIAFPTPINVLVVDDGSHTKPDEQRLRQRFQDRLSITFLYNQVNEGIERTLNNGLNYIQEQMRCQYIARLDCGDTCAPDRFIKQKQHLDAHPDVYLIGSWVAFVDGEGKKVYTYRAPAEHKDIVKNMYLKCSFIHPSVMFRAAALKEIGTYPVNYKAAEDYAFFFRFIQRYKTYIIPEVLTYCEINTGGISHTKRNVQLKSKIRILLDNKSASPYFVAGLLRNFALRALPYRLVAKAKAILLK</sequence>
<gene>
    <name evidence="5" type="ORF">C8E01_11329</name>
</gene>
<comment type="caution">
    <text evidence="5">The sequence shown here is derived from an EMBL/GenBank/DDBJ whole genome shotgun (WGS) entry which is preliminary data.</text>
</comment>
<name>A0A2U1ARM3_9BACT</name>
<dbReference type="PANTHER" id="PTHR43685">
    <property type="entry name" value="GLYCOSYLTRANSFERASE"/>
    <property type="match status" value="1"/>
</dbReference>
<keyword evidence="3 5" id="KW-0808">Transferase</keyword>
<evidence type="ECO:0000256" key="1">
    <source>
        <dbReference type="ARBA" id="ARBA00006739"/>
    </source>
</evidence>
<keyword evidence="6" id="KW-1185">Reference proteome</keyword>
<dbReference type="Pfam" id="PF00535">
    <property type="entry name" value="Glycos_transf_2"/>
    <property type="match status" value="1"/>
</dbReference>
<dbReference type="InterPro" id="IPR001173">
    <property type="entry name" value="Glyco_trans_2-like"/>
</dbReference>
<proteinExistence type="inferred from homology"/>
<dbReference type="RefSeq" id="WP_116544543.1">
    <property type="nucleotide sequence ID" value="NZ_QEKI01000013.1"/>
</dbReference>
<evidence type="ECO:0000313" key="5">
    <source>
        <dbReference type="EMBL" id="PVY39042.1"/>
    </source>
</evidence>
<comment type="similarity">
    <text evidence="1">Belongs to the glycosyltransferase 2 family.</text>
</comment>
<reference evidence="5 6" key="1">
    <citation type="submission" date="2018-04" db="EMBL/GenBank/DDBJ databases">
        <title>Genomic Encyclopedia of Type Strains, Phase IV (KMG-IV): sequencing the most valuable type-strain genomes for metagenomic binning, comparative biology and taxonomic classification.</title>
        <authorList>
            <person name="Goeker M."/>
        </authorList>
    </citation>
    <scope>NUCLEOTIDE SEQUENCE [LARGE SCALE GENOMIC DNA]</scope>
    <source>
        <strain evidence="5 6">DSM 100231</strain>
    </source>
</reference>
<dbReference type="GO" id="GO:0016757">
    <property type="term" value="F:glycosyltransferase activity"/>
    <property type="evidence" value="ECO:0007669"/>
    <property type="project" value="UniProtKB-KW"/>
</dbReference>
<keyword evidence="2" id="KW-0328">Glycosyltransferase</keyword>
<dbReference type="InterPro" id="IPR050834">
    <property type="entry name" value="Glycosyltransf_2"/>
</dbReference>
<evidence type="ECO:0000313" key="6">
    <source>
        <dbReference type="Proteomes" id="UP000245466"/>
    </source>
</evidence>
<dbReference type="InterPro" id="IPR029044">
    <property type="entry name" value="Nucleotide-diphossugar_trans"/>
</dbReference>
<protein>
    <submittedName>
        <fullName evidence="5">Glycosyl transferase family 2</fullName>
    </submittedName>
</protein>
<feature type="domain" description="Glycosyltransferase 2-like" evidence="4">
    <location>
        <begin position="7"/>
        <end position="171"/>
    </location>
</feature>
<dbReference type="Proteomes" id="UP000245466">
    <property type="component" value="Unassembled WGS sequence"/>
</dbReference>
<evidence type="ECO:0000256" key="2">
    <source>
        <dbReference type="ARBA" id="ARBA00022676"/>
    </source>
</evidence>
<dbReference type="PANTHER" id="PTHR43685:SF5">
    <property type="entry name" value="GLYCOSYLTRANSFERASE EPSE-RELATED"/>
    <property type="match status" value="1"/>
</dbReference>
<evidence type="ECO:0000256" key="3">
    <source>
        <dbReference type="ARBA" id="ARBA00022679"/>
    </source>
</evidence>
<dbReference type="EMBL" id="QEKI01000013">
    <property type="protein sequence ID" value="PVY39042.1"/>
    <property type="molecule type" value="Genomic_DNA"/>
</dbReference>
<accession>A0A2U1ARM3</accession>
<organism evidence="5 6">
    <name type="scientific">Pontibacter virosus</name>
    <dbReference type="NCBI Taxonomy" id="1765052"/>
    <lineage>
        <taxon>Bacteria</taxon>
        <taxon>Pseudomonadati</taxon>
        <taxon>Bacteroidota</taxon>
        <taxon>Cytophagia</taxon>
        <taxon>Cytophagales</taxon>
        <taxon>Hymenobacteraceae</taxon>
        <taxon>Pontibacter</taxon>
    </lineage>
</organism>